<proteinExistence type="predicted"/>
<comment type="caution">
    <text evidence="2">The sequence shown here is derived from an EMBL/GenBank/DDBJ whole genome shotgun (WGS) entry which is preliminary data.</text>
</comment>
<dbReference type="EMBL" id="JAUSUP010000001">
    <property type="protein sequence ID" value="MDQ0350277.1"/>
    <property type="molecule type" value="Genomic_DNA"/>
</dbReference>
<accession>A0ABU0DPD0</accession>
<protein>
    <submittedName>
        <fullName evidence="2">Uncharacterized protein</fullName>
    </submittedName>
</protein>
<keyword evidence="1" id="KW-1133">Transmembrane helix</keyword>
<gene>
    <name evidence="2" type="ORF">J2R98_000080</name>
</gene>
<sequence length="132" mass="15140">MVKFVEKLIISFVSALIFTVIAPQLGGSFLTFFWVTFLIMLTLGQLLDFFVKYIVDHDRFRSAIYRYLASVFLYAYGGVLILASLSLVVEQLSPLELSHLIVLGVLPAWIYFHLDIVIKRLLPKLSERIVQE</sequence>
<evidence type="ECO:0000313" key="2">
    <source>
        <dbReference type="EMBL" id="MDQ0350277.1"/>
    </source>
</evidence>
<keyword evidence="1" id="KW-0812">Transmembrane</keyword>
<name>A0ABU0DPD0_9BACI</name>
<evidence type="ECO:0000313" key="3">
    <source>
        <dbReference type="Proteomes" id="UP001236723"/>
    </source>
</evidence>
<reference evidence="2 3" key="1">
    <citation type="submission" date="2023-07" db="EMBL/GenBank/DDBJ databases">
        <title>Genomic Encyclopedia of Type Strains, Phase IV (KMG-IV): sequencing the most valuable type-strain genomes for metagenomic binning, comparative biology and taxonomic classification.</title>
        <authorList>
            <person name="Goeker M."/>
        </authorList>
    </citation>
    <scope>NUCLEOTIDE SEQUENCE [LARGE SCALE GENOMIC DNA]</scope>
    <source>
        <strain evidence="2 3">DSM 15448</strain>
    </source>
</reference>
<feature type="transmembrane region" description="Helical" evidence="1">
    <location>
        <begin position="7"/>
        <end position="26"/>
    </location>
</feature>
<keyword evidence="1" id="KW-0472">Membrane</keyword>
<feature type="transmembrane region" description="Helical" evidence="1">
    <location>
        <begin position="100"/>
        <end position="118"/>
    </location>
</feature>
<feature type="transmembrane region" description="Helical" evidence="1">
    <location>
        <begin position="67"/>
        <end position="88"/>
    </location>
</feature>
<evidence type="ECO:0000256" key="1">
    <source>
        <dbReference type="SAM" id="Phobius"/>
    </source>
</evidence>
<organism evidence="2 3">
    <name type="scientific">Alkalibacillus filiformis</name>
    <dbReference type="NCBI Taxonomy" id="200990"/>
    <lineage>
        <taxon>Bacteria</taxon>
        <taxon>Bacillati</taxon>
        <taxon>Bacillota</taxon>
        <taxon>Bacilli</taxon>
        <taxon>Bacillales</taxon>
        <taxon>Bacillaceae</taxon>
        <taxon>Alkalibacillus</taxon>
    </lineage>
</organism>
<dbReference type="Proteomes" id="UP001236723">
    <property type="component" value="Unassembled WGS sequence"/>
</dbReference>
<keyword evidence="3" id="KW-1185">Reference proteome</keyword>
<feature type="transmembrane region" description="Helical" evidence="1">
    <location>
        <begin position="32"/>
        <end position="55"/>
    </location>
</feature>